<feature type="transmembrane region" description="Helical" evidence="7">
    <location>
        <begin position="381"/>
        <end position="399"/>
    </location>
</feature>
<dbReference type="PANTHER" id="PTHR43507">
    <property type="entry name" value="NADH-UBIQUINONE OXIDOREDUCTASE CHAIN 4"/>
    <property type="match status" value="1"/>
</dbReference>
<organism evidence="9 10">
    <name type="scientific">Cohnella suwonensis</name>
    <dbReference type="NCBI Taxonomy" id="696072"/>
    <lineage>
        <taxon>Bacteria</taxon>
        <taxon>Bacillati</taxon>
        <taxon>Bacillota</taxon>
        <taxon>Bacilli</taxon>
        <taxon>Bacillales</taxon>
        <taxon>Paenibacillaceae</taxon>
        <taxon>Cohnella</taxon>
    </lineage>
</organism>
<feature type="transmembrane region" description="Helical" evidence="7">
    <location>
        <begin position="129"/>
        <end position="146"/>
    </location>
</feature>
<dbReference type="EMBL" id="JBHSMH010000041">
    <property type="protein sequence ID" value="MFC5469637.1"/>
    <property type="molecule type" value="Genomic_DNA"/>
</dbReference>
<dbReference type="RefSeq" id="WP_209745165.1">
    <property type="nucleotide sequence ID" value="NZ_JBHSMH010000041.1"/>
</dbReference>
<feature type="transmembrane region" description="Helical" evidence="7">
    <location>
        <begin position="496"/>
        <end position="515"/>
    </location>
</feature>
<feature type="transmembrane region" description="Helical" evidence="7">
    <location>
        <begin position="257"/>
        <end position="279"/>
    </location>
</feature>
<feature type="transmembrane region" description="Helical" evidence="7">
    <location>
        <begin position="321"/>
        <end position="343"/>
    </location>
</feature>
<feature type="transmembrane region" description="Helical" evidence="7">
    <location>
        <begin position="350"/>
        <end position="369"/>
    </location>
</feature>
<feature type="transmembrane region" description="Helical" evidence="7">
    <location>
        <begin position="32"/>
        <end position="55"/>
    </location>
</feature>
<feature type="transmembrane region" description="Helical" evidence="7">
    <location>
        <begin position="6"/>
        <end position="25"/>
    </location>
</feature>
<evidence type="ECO:0000313" key="9">
    <source>
        <dbReference type="EMBL" id="MFC5469637.1"/>
    </source>
</evidence>
<name>A0ABW0LXE2_9BACL</name>
<protein>
    <submittedName>
        <fullName evidence="9">NuoM family protein</fullName>
    </submittedName>
</protein>
<dbReference type="NCBIfam" id="TIGR01972">
    <property type="entry name" value="NDH_I_M"/>
    <property type="match status" value="1"/>
</dbReference>
<feature type="transmembrane region" description="Helical" evidence="7">
    <location>
        <begin position="152"/>
        <end position="173"/>
    </location>
</feature>
<evidence type="ECO:0000256" key="6">
    <source>
        <dbReference type="RuleBase" id="RU000320"/>
    </source>
</evidence>
<feature type="transmembrane region" description="Helical" evidence="7">
    <location>
        <begin position="457"/>
        <end position="484"/>
    </location>
</feature>
<keyword evidence="4 7" id="KW-1133">Transmembrane helix</keyword>
<evidence type="ECO:0000313" key="10">
    <source>
        <dbReference type="Proteomes" id="UP001596105"/>
    </source>
</evidence>
<sequence>MLDHLPVLSLIVFAPLVGALIVLLLPGSRSNWLRATAIVFSLVPFVLTLLLFAAYQPNVGGGEYTEHATWLSVAMNGEQFGPSVSSIKVAFDYHLAVDGISLPLILLAGVVSTMSALASVHIRKRWKTYYSLFLLLLTGIYGVFLARDLILFFIFFEITLIPMFFLIGIWGYYGREKAATRFLIYNGLGSAAMLLGFLILITTLGFTAVGDASGSKFLFSGNYDVILSNLTDPNAIANIDDEQTRYFGLFFSEQAKWGAFVLLLVAFGIKVPIFPFHTWMLRVHTEAPPPVVMIHSGILLKMGVYGLIRFVLFLFPEQMNSWTTVIAVLGVINILYGAVLACVQKEFKLVLAYSSISHMGIVLLGIASLEEVGLQGAIYQSVSHGLISALLFLIVGSLYERTGTTQLGELGGLARAVPFMSGILLIAGLASLGLPGLSGFVGEFLSFLGLFGSMKTLTAIGAIGILLAAVYVLRSVLNITFGALPEKFVGMKDARFIEALPMIALAAFIVLLGVYPSLLTDLMRNGFGVALEHFQTRVGG</sequence>
<accession>A0ABW0LXE2</accession>
<feature type="transmembrane region" description="Helical" evidence="7">
    <location>
        <begin position="100"/>
        <end position="122"/>
    </location>
</feature>
<evidence type="ECO:0000256" key="7">
    <source>
        <dbReference type="SAM" id="Phobius"/>
    </source>
</evidence>
<evidence type="ECO:0000256" key="4">
    <source>
        <dbReference type="ARBA" id="ARBA00022989"/>
    </source>
</evidence>
<dbReference type="InterPro" id="IPR001750">
    <property type="entry name" value="ND/Mrp_TM"/>
</dbReference>
<evidence type="ECO:0000259" key="8">
    <source>
        <dbReference type="Pfam" id="PF00361"/>
    </source>
</evidence>
<comment type="caution">
    <text evidence="9">The sequence shown here is derived from an EMBL/GenBank/DDBJ whole genome shotgun (WGS) entry which is preliminary data.</text>
</comment>
<feature type="transmembrane region" description="Helical" evidence="7">
    <location>
        <begin position="291"/>
        <end position="315"/>
    </location>
</feature>
<evidence type="ECO:0000256" key="2">
    <source>
        <dbReference type="ARBA" id="ARBA00009025"/>
    </source>
</evidence>
<dbReference type="InterPro" id="IPR003918">
    <property type="entry name" value="NADH_UbQ_OxRdtase"/>
</dbReference>
<dbReference type="PRINTS" id="PR01437">
    <property type="entry name" value="NUOXDRDTASE4"/>
</dbReference>
<feature type="transmembrane region" description="Helical" evidence="7">
    <location>
        <begin position="419"/>
        <end position="437"/>
    </location>
</feature>
<evidence type="ECO:0000256" key="3">
    <source>
        <dbReference type="ARBA" id="ARBA00022692"/>
    </source>
</evidence>
<comment type="similarity">
    <text evidence="2">Belongs to the complex I subunit 4 family.</text>
</comment>
<keyword evidence="5 7" id="KW-0472">Membrane</keyword>
<evidence type="ECO:0000256" key="1">
    <source>
        <dbReference type="ARBA" id="ARBA00004651"/>
    </source>
</evidence>
<dbReference type="PANTHER" id="PTHR43507:SF1">
    <property type="entry name" value="NADH-UBIQUINONE OXIDOREDUCTASE CHAIN 4"/>
    <property type="match status" value="1"/>
</dbReference>
<gene>
    <name evidence="9" type="ORF">ACFPPD_12960</name>
</gene>
<evidence type="ECO:0000256" key="5">
    <source>
        <dbReference type="ARBA" id="ARBA00023136"/>
    </source>
</evidence>
<feature type="transmembrane region" description="Helical" evidence="7">
    <location>
        <begin position="185"/>
        <end position="209"/>
    </location>
</feature>
<keyword evidence="3 6" id="KW-0812">Transmembrane</keyword>
<dbReference type="Pfam" id="PF00361">
    <property type="entry name" value="Proton_antipo_M"/>
    <property type="match status" value="1"/>
</dbReference>
<keyword evidence="10" id="KW-1185">Reference proteome</keyword>
<feature type="domain" description="NADH:quinone oxidoreductase/Mrp antiporter transmembrane" evidence="8">
    <location>
        <begin position="146"/>
        <end position="458"/>
    </location>
</feature>
<dbReference type="Proteomes" id="UP001596105">
    <property type="component" value="Unassembled WGS sequence"/>
</dbReference>
<proteinExistence type="inferred from homology"/>
<dbReference type="InterPro" id="IPR010227">
    <property type="entry name" value="NADH_Q_OxRdtase_chainM/4"/>
</dbReference>
<comment type="subcellular location">
    <subcellularLocation>
        <location evidence="1">Cell membrane</location>
        <topology evidence="1">Multi-pass membrane protein</topology>
    </subcellularLocation>
    <subcellularLocation>
        <location evidence="6">Membrane</location>
        <topology evidence="6">Multi-pass membrane protein</topology>
    </subcellularLocation>
</comment>
<reference evidence="10" key="1">
    <citation type="journal article" date="2019" name="Int. J. Syst. Evol. Microbiol.">
        <title>The Global Catalogue of Microorganisms (GCM) 10K type strain sequencing project: providing services to taxonomists for standard genome sequencing and annotation.</title>
        <authorList>
            <consortium name="The Broad Institute Genomics Platform"/>
            <consortium name="The Broad Institute Genome Sequencing Center for Infectious Disease"/>
            <person name="Wu L."/>
            <person name="Ma J."/>
        </authorList>
    </citation>
    <scope>NUCLEOTIDE SEQUENCE [LARGE SCALE GENOMIC DNA]</scope>
    <source>
        <strain evidence="10">CCUG 57113</strain>
    </source>
</reference>